<keyword evidence="3" id="KW-1185">Reference proteome</keyword>
<dbReference type="InterPro" id="IPR013783">
    <property type="entry name" value="Ig-like_fold"/>
</dbReference>
<dbReference type="PROSITE" id="PS50835">
    <property type="entry name" value="IG_LIKE"/>
    <property type="match status" value="1"/>
</dbReference>
<reference evidence="2" key="1">
    <citation type="thesis" date="2021" institute="BYU ScholarsArchive" country="Provo, UT, USA">
        <title>Applications of and Algorithms for Genome Assembly and Genomic Analyses with an Emphasis on Marine Teleosts.</title>
        <authorList>
            <person name="Pickett B.D."/>
        </authorList>
    </citation>
    <scope>NUCLEOTIDE SEQUENCE</scope>
    <source>
        <strain evidence="2">HI-2016</strain>
    </source>
</reference>
<dbReference type="InterPro" id="IPR007110">
    <property type="entry name" value="Ig-like_dom"/>
</dbReference>
<dbReference type="Proteomes" id="UP000824540">
    <property type="component" value="Unassembled WGS sequence"/>
</dbReference>
<evidence type="ECO:0000313" key="2">
    <source>
        <dbReference type="EMBL" id="KAG9337131.1"/>
    </source>
</evidence>
<feature type="domain" description="Ig-like" evidence="1">
    <location>
        <begin position="216"/>
        <end position="288"/>
    </location>
</feature>
<dbReference type="AlphaFoldDB" id="A0A8T2NE53"/>
<dbReference type="Gene3D" id="2.60.40.10">
    <property type="entry name" value="Immunoglobulins"/>
    <property type="match status" value="3"/>
</dbReference>
<dbReference type="PANTHER" id="PTHR46484:SF1">
    <property type="entry name" value="SCHWANN CELL MYELIN PROTEIN-RELATED"/>
    <property type="match status" value="1"/>
</dbReference>
<dbReference type="OrthoDB" id="10039395at2759"/>
<dbReference type="Pfam" id="PF07686">
    <property type="entry name" value="V-set"/>
    <property type="match status" value="1"/>
</dbReference>
<dbReference type="EMBL" id="JAFBMS010000094">
    <property type="protein sequence ID" value="KAG9337131.1"/>
    <property type="molecule type" value="Genomic_DNA"/>
</dbReference>
<evidence type="ECO:0000313" key="3">
    <source>
        <dbReference type="Proteomes" id="UP000824540"/>
    </source>
</evidence>
<name>A0A8T2NE53_9TELE</name>
<dbReference type="SUPFAM" id="SSF48726">
    <property type="entry name" value="Immunoglobulin"/>
    <property type="match status" value="3"/>
</dbReference>
<protein>
    <recommendedName>
        <fullName evidence="1">Ig-like domain-containing protein</fullName>
    </recommendedName>
</protein>
<dbReference type="InterPro" id="IPR036179">
    <property type="entry name" value="Ig-like_dom_sf"/>
</dbReference>
<gene>
    <name evidence="2" type="ORF">JZ751_029722</name>
</gene>
<organism evidence="2 3">
    <name type="scientific">Albula glossodonta</name>
    <name type="common">roundjaw bonefish</name>
    <dbReference type="NCBI Taxonomy" id="121402"/>
    <lineage>
        <taxon>Eukaryota</taxon>
        <taxon>Metazoa</taxon>
        <taxon>Chordata</taxon>
        <taxon>Craniata</taxon>
        <taxon>Vertebrata</taxon>
        <taxon>Euteleostomi</taxon>
        <taxon>Actinopterygii</taxon>
        <taxon>Neopterygii</taxon>
        <taxon>Teleostei</taxon>
        <taxon>Albuliformes</taxon>
        <taxon>Albulidae</taxon>
        <taxon>Albula</taxon>
    </lineage>
</organism>
<comment type="caution">
    <text evidence="2">The sequence shown here is derived from an EMBL/GenBank/DDBJ whole genome shotgun (WGS) entry which is preliminary data.</text>
</comment>
<accession>A0A8T2NE53</accession>
<proteinExistence type="predicted"/>
<dbReference type="InterPro" id="IPR013106">
    <property type="entry name" value="Ig_V-set"/>
</dbReference>
<evidence type="ECO:0000259" key="1">
    <source>
        <dbReference type="PROSITE" id="PS50835"/>
    </source>
</evidence>
<dbReference type="PANTHER" id="PTHR46484">
    <property type="entry name" value="SI:CH211-171H4.5-RELATED"/>
    <property type="match status" value="1"/>
</dbReference>
<sequence length="461" mass="50252">MFETQSTERSVCIHLSLAWKVQIPNTVSAVEGSCVIVPCQTGTHQRAIWFQYHSINWPKVYDSQNPASVIPHFRGRTSLLGSAAEGNCSLKIEAVRPEDNGVKLYPWIDPDKSSSQKYQKIQSCAPHIRAGCGHRRIQPHISMQHASLLPHTPPAPHMVQLVGGARLQHFRGVGCAARRVVVDGKAEPAGIMATSPKQRQLCYTARQRRHQNKLAPVDVRITADRTVVIEGAAVSLSCGSRGNPPPVSYRWLEAQDSEPILANSTLGEGAEITAYARRGSSYSCVAQNPYGELRSPWLPLDVHFPPAILPGSNCSETDGALACVCRVEAHPNATLRWDVNGNDVPASLTSVVQHSSRETVANLTGPIHQLLNVSCTASNTIGNITYYLPIAITPGLSKQESLCFSHAMQQLRTVPYSEASTEPEEAYALYPEFPGHCSHHGRLILFRVRGEPPAASPKDPA</sequence>